<dbReference type="GO" id="GO:0008800">
    <property type="term" value="F:beta-lactamase activity"/>
    <property type="evidence" value="ECO:0007669"/>
    <property type="project" value="UniProtKB-UniRule"/>
</dbReference>
<dbReference type="GO" id="GO:0030288">
    <property type="term" value="C:outer membrane-bounded periplasmic space"/>
    <property type="evidence" value="ECO:0007669"/>
    <property type="project" value="InterPro"/>
</dbReference>
<dbReference type="InterPro" id="IPR001466">
    <property type="entry name" value="Beta-lactam-related"/>
</dbReference>
<dbReference type="InterPro" id="IPR012338">
    <property type="entry name" value="Beta-lactam/transpept-like"/>
</dbReference>
<dbReference type="PANTHER" id="PTHR46825:SF8">
    <property type="entry name" value="BETA-LACTAMASE-RELATED"/>
    <property type="match status" value="1"/>
</dbReference>
<dbReference type="RefSeq" id="WP_066872400.1">
    <property type="nucleotide sequence ID" value="NZ_LNQB01000067.1"/>
</dbReference>
<dbReference type="NCBIfam" id="NF033085">
    <property type="entry name" value="bla_class_C"/>
    <property type="match status" value="1"/>
</dbReference>
<evidence type="ECO:0000256" key="6">
    <source>
        <dbReference type="RuleBase" id="RU361140"/>
    </source>
</evidence>
<comment type="caution">
    <text evidence="9">The sequence shown here is derived from an EMBL/GenBank/DDBJ whole genome shotgun (WGS) entry which is preliminary data.</text>
</comment>
<comment type="catalytic activity">
    <reaction evidence="1 6">
        <text>a beta-lactam + H2O = a substituted beta-amino acid</text>
        <dbReference type="Rhea" id="RHEA:20401"/>
        <dbReference type="ChEBI" id="CHEBI:15377"/>
        <dbReference type="ChEBI" id="CHEBI:35627"/>
        <dbReference type="ChEBI" id="CHEBI:140347"/>
        <dbReference type="EC" id="3.5.2.6"/>
    </reaction>
</comment>
<dbReference type="OrthoDB" id="5377431at2"/>
<feature type="signal peptide" evidence="7">
    <location>
        <begin position="1"/>
        <end position="25"/>
    </location>
</feature>
<evidence type="ECO:0000256" key="4">
    <source>
        <dbReference type="ARBA" id="ARBA00022801"/>
    </source>
</evidence>
<keyword evidence="10" id="KW-1185">Reference proteome</keyword>
<dbReference type="Proteomes" id="UP000078507">
    <property type="component" value="Unassembled WGS sequence"/>
</dbReference>
<keyword evidence="7" id="KW-0732">Signal</keyword>
<evidence type="ECO:0000313" key="9">
    <source>
        <dbReference type="EMBL" id="OAP46896.1"/>
    </source>
</evidence>
<feature type="domain" description="Beta-lactamase-related" evidence="8">
    <location>
        <begin position="40"/>
        <end position="385"/>
    </location>
</feature>
<reference evidence="9 10" key="1">
    <citation type="submission" date="2015-11" db="EMBL/GenBank/DDBJ databases">
        <title>Ensifer anhuiense sp. nov., an effective nitrogen fixation bacterium with Glycine soja.</title>
        <authorList>
            <person name="Yan H."/>
            <person name="Chen W."/>
        </authorList>
    </citation>
    <scope>NUCLEOTIDE SEQUENCE [LARGE SCALE GENOMIC DNA]</scope>
    <source>
        <strain evidence="9 10">LMG 7837</strain>
    </source>
</reference>
<dbReference type="AlphaFoldDB" id="A0A178YHZ2"/>
<feature type="chain" id="PRO_5008097943" description="Beta-lactamase" evidence="7">
    <location>
        <begin position="26"/>
        <end position="396"/>
    </location>
</feature>
<evidence type="ECO:0000256" key="2">
    <source>
        <dbReference type="ARBA" id="ARBA00007840"/>
    </source>
</evidence>
<sequence length="396" mass="42786">MRHIFLPGLGALTAVSLLFATVAEAADDPRESELDRVVGEVIRPLMEANEIPGMAVAVTVQGKHYLFSYGIASKESGKKVTEETLFEIGSISKTFTATLAAYAEAKGALSLSDNASKYLPALAGSSFDAISLLDLGTYTAGGLPLQFPENVDDRDEMVAYFRSWRPAYAAGSHRLYSNPSIGLFGHLAAASMGKPFDDLMEQELFPALGLSRTYIRVPKDQMANYAYGNTKDGKAVRVTPGILDSEAYGVKTTAADMIRFVEANMDGSHLDEPLRRAIAATHTGYYAVGDMTQGLGWELHAYPAKLDRLLAGNSAEVSLKPNKVRKLEPPRPPREDVLINKTGSTRGFGAYAAFVPERRIGIVMLANKAYPIPERVKAAHRILTALADEPGLASTR</sequence>
<dbReference type="PROSITE" id="PS00336">
    <property type="entry name" value="BETA_LACTAMASE_C"/>
    <property type="match status" value="1"/>
</dbReference>
<evidence type="ECO:0000256" key="1">
    <source>
        <dbReference type="ARBA" id="ARBA00001526"/>
    </source>
</evidence>
<dbReference type="EC" id="3.5.2.6" evidence="3 6"/>
<proteinExistence type="inferred from homology"/>
<dbReference type="EMBL" id="LNQB01000067">
    <property type="protein sequence ID" value="OAP46896.1"/>
    <property type="molecule type" value="Genomic_DNA"/>
</dbReference>
<evidence type="ECO:0000256" key="7">
    <source>
        <dbReference type="SAM" id="SignalP"/>
    </source>
</evidence>
<dbReference type="Pfam" id="PF00144">
    <property type="entry name" value="Beta-lactamase"/>
    <property type="match status" value="1"/>
</dbReference>
<dbReference type="GO" id="GO:0046677">
    <property type="term" value="P:response to antibiotic"/>
    <property type="evidence" value="ECO:0007669"/>
    <property type="project" value="UniProtKB-UniRule"/>
</dbReference>
<accession>A0A178YHZ2</accession>
<keyword evidence="4 6" id="KW-0378">Hydrolase</keyword>
<dbReference type="InterPro" id="IPR058136">
    <property type="entry name" value="AmpC"/>
</dbReference>
<dbReference type="InterPro" id="IPR001586">
    <property type="entry name" value="Beta-lactam_class-C_AS"/>
</dbReference>
<evidence type="ECO:0000313" key="10">
    <source>
        <dbReference type="Proteomes" id="UP000078507"/>
    </source>
</evidence>
<evidence type="ECO:0000256" key="5">
    <source>
        <dbReference type="ARBA" id="ARBA00023251"/>
    </source>
</evidence>
<gene>
    <name evidence="9" type="primary">ampC</name>
    <name evidence="9" type="ORF">ATB98_13125</name>
</gene>
<comment type="similarity">
    <text evidence="2 6">Belongs to the class-C beta-lactamase family.</text>
</comment>
<dbReference type="InterPro" id="IPR050491">
    <property type="entry name" value="AmpC-like"/>
</dbReference>
<evidence type="ECO:0000256" key="3">
    <source>
        <dbReference type="ARBA" id="ARBA00012865"/>
    </source>
</evidence>
<dbReference type="GO" id="GO:0017001">
    <property type="term" value="P:antibiotic catabolic process"/>
    <property type="evidence" value="ECO:0007669"/>
    <property type="project" value="InterPro"/>
</dbReference>
<name>A0A178YHZ2_SINSA</name>
<dbReference type="STRING" id="36856.ATB98_13125"/>
<dbReference type="SUPFAM" id="SSF56601">
    <property type="entry name" value="beta-lactamase/transpeptidase-like"/>
    <property type="match status" value="1"/>
</dbReference>
<evidence type="ECO:0000259" key="8">
    <source>
        <dbReference type="Pfam" id="PF00144"/>
    </source>
</evidence>
<organism evidence="9 10">
    <name type="scientific">Sinorhizobium saheli</name>
    <dbReference type="NCBI Taxonomy" id="36856"/>
    <lineage>
        <taxon>Bacteria</taxon>
        <taxon>Pseudomonadati</taxon>
        <taxon>Pseudomonadota</taxon>
        <taxon>Alphaproteobacteria</taxon>
        <taxon>Hyphomicrobiales</taxon>
        <taxon>Rhizobiaceae</taxon>
        <taxon>Sinorhizobium/Ensifer group</taxon>
        <taxon>Sinorhizobium</taxon>
    </lineage>
</organism>
<dbReference type="Gene3D" id="3.40.710.10">
    <property type="entry name" value="DD-peptidase/beta-lactamase superfamily"/>
    <property type="match status" value="1"/>
</dbReference>
<protein>
    <recommendedName>
        <fullName evidence="3 6">Beta-lactamase</fullName>
        <ecNumber evidence="3 6">3.5.2.6</ecNumber>
    </recommendedName>
</protein>
<dbReference type="PANTHER" id="PTHR46825">
    <property type="entry name" value="D-ALANYL-D-ALANINE-CARBOXYPEPTIDASE/ENDOPEPTIDASE AMPH"/>
    <property type="match status" value="1"/>
</dbReference>
<keyword evidence="5 6" id="KW-0046">Antibiotic resistance</keyword>